<evidence type="ECO:0000256" key="15">
    <source>
        <dbReference type="PIRSR" id="PIRSR000726-1"/>
    </source>
</evidence>
<evidence type="ECO:0000256" key="3">
    <source>
        <dbReference type="ARBA" id="ARBA00004986"/>
    </source>
</evidence>
<dbReference type="GO" id="GO:0009088">
    <property type="term" value="P:threonine biosynthetic process"/>
    <property type="evidence" value="ECO:0007669"/>
    <property type="project" value="UniProtKB-UniPathway"/>
</dbReference>
<dbReference type="Gene3D" id="3.30.2130.10">
    <property type="entry name" value="VC0802-like"/>
    <property type="match status" value="1"/>
</dbReference>
<feature type="binding site" evidence="15">
    <location>
        <position position="62"/>
    </location>
    <ligand>
        <name>substrate</name>
    </ligand>
</feature>
<comment type="pathway">
    <text evidence="3 17">Amino-acid biosynthesis; L-methionine biosynthesis via de novo pathway; L-homoserine from L-aspartate: step 1/3.</text>
</comment>
<dbReference type="SUPFAM" id="SSF55021">
    <property type="entry name" value="ACT-like"/>
    <property type="match status" value="1"/>
</dbReference>
<dbReference type="UniPathway" id="UPA00034">
    <property type="reaction ID" value="UER00015"/>
</dbReference>
<evidence type="ECO:0000256" key="17">
    <source>
        <dbReference type="RuleBase" id="RU004249"/>
    </source>
</evidence>
<dbReference type="GO" id="GO:0019877">
    <property type="term" value="P:diaminopimelate biosynthetic process"/>
    <property type="evidence" value="ECO:0007669"/>
    <property type="project" value="UniProtKB-KW"/>
</dbReference>
<keyword evidence="13" id="KW-0457">Lysine biosynthesis</keyword>
<dbReference type="InterPro" id="IPR001048">
    <property type="entry name" value="Asp/Glu/Uridylate_kinase"/>
</dbReference>
<evidence type="ECO:0000256" key="1">
    <source>
        <dbReference type="ARBA" id="ARBA00002843"/>
    </source>
</evidence>
<dbReference type="Proteomes" id="UP000063699">
    <property type="component" value="Chromosome"/>
</dbReference>
<dbReference type="Pfam" id="PF00696">
    <property type="entry name" value="AA_kinase"/>
    <property type="match status" value="1"/>
</dbReference>
<dbReference type="InterPro" id="IPR005260">
    <property type="entry name" value="Asp_kin_monofn"/>
</dbReference>
<evidence type="ECO:0000256" key="11">
    <source>
        <dbReference type="ARBA" id="ARBA00022840"/>
    </source>
</evidence>
<evidence type="ECO:0000256" key="7">
    <source>
        <dbReference type="ARBA" id="ARBA00016273"/>
    </source>
</evidence>
<organism evidence="19 20">
    <name type="scientific">Kibdelosporangium phytohabitans</name>
    <dbReference type="NCBI Taxonomy" id="860235"/>
    <lineage>
        <taxon>Bacteria</taxon>
        <taxon>Bacillati</taxon>
        <taxon>Actinomycetota</taxon>
        <taxon>Actinomycetes</taxon>
        <taxon>Pseudonocardiales</taxon>
        <taxon>Pseudonocardiaceae</taxon>
        <taxon>Kibdelosporangium</taxon>
    </lineage>
</organism>
<dbReference type="GO" id="GO:0004072">
    <property type="term" value="F:aspartate kinase activity"/>
    <property type="evidence" value="ECO:0007669"/>
    <property type="project" value="UniProtKB-EC"/>
</dbReference>
<protein>
    <recommendedName>
        <fullName evidence="7 16">Aspartokinase</fullName>
        <ecNumber evidence="6 16">2.7.2.4</ecNumber>
    </recommendedName>
</protein>
<evidence type="ECO:0000256" key="2">
    <source>
        <dbReference type="ARBA" id="ARBA00004766"/>
    </source>
</evidence>
<evidence type="ECO:0000256" key="9">
    <source>
        <dbReference type="ARBA" id="ARBA00022741"/>
    </source>
</evidence>
<evidence type="ECO:0000256" key="8">
    <source>
        <dbReference type="ARBA" id="ARBA00022679"/>
    </source>
</evidence>
<evidence type="ECO:0000256" key="14">
    <source>
        <dbReference type="ARBA" id="ARBA00047872"/>
    </source>
</evidence>
<dbReference type="UniPathway" id="UPA00051">
    <property type="reaction ID" value="UER00462"/>
</dbReference>
<dbReference type="PANTHER" id="PTHR21499:SF3">
    <property type="entry name" value="ASPARTOKINASE"/>
    <property type="match status" value="1"/>
</dbReference>
<dbReference type="EMBL" id="CP012752">
    <property type="protein sequence ID" value="ALG15080.1"/>
    <property type="molecule type" value="Genomic_DNA"/>
</dbReference>
<feature type="binding site" evidence="15">
    <location>
        <position position="35"/>
    </location>
    <ligand>
        <name>substrate</name>
    </ligand>
</feature>
<evidence type="ECO:0000313" key="19">
    <source>
        <dbReference type="EMBL" id="ALG15080.1"/>
    </source>
</evidence>
<proteinExistence type="inferred from homology"/>
<gene>
    <name evidence="19" type="ORF">AOZ06_26650</name>
</gene>
<evidence type="ECO:0000259" key="18">
    <source>
        <dbReference type="Pfam" id="PF00696"/>
    </source>
</evidence>
<comment type="function">
    <text evidence="1">Catalyzes the phosphorylation of the beta-carboxyl group of aspartic acid with ATP to yield 4-phospho-L-aspartate, which is involved in the branched biosynthetic pathway leading to the biosynthesis of amino acids lysine, threonine, isoleucine and methionine.</text>
</comment>
<dbReference type="PANTHER" id="PTHR21499">
    <property type="entry name" value="ASPARTATE KINASE"/>
    <property type="match status" value="1"/>
</dbReference>
<feature type="binding site" evidence="15">
    <location>
        <begin position="161"/>
        <end position="162"/>
    </location>
    <ligand>
        <name>ATP</name>
        <dbReference type="ChEBI" id="CHEBI:30616"/>
    </ligand>
</feature>
<dbReference type="InterPro" id="IPR045865">
    <property type="entry name" value="ACT-like_dom_sf"/>
</dbReference>
<dbReference type="SUPFAM" id="SSF53633">
    <property type="entry name" value="Carbamate kinase-like"/>
    <property type="match status" value="1"/>
</dbReference>
<dbReference type="UniPathway" id="UPA00050">
    <property type="reaction ID" value="UER00461"/>
</dbReference>
<evidence type="ECO:0000256" key="4">
    <source>
        <dbReference type="ARBA" id="ARBA00005139"/>
    </source>
</evidence>
<evidence type="ECO:0000256" key="12">
    <source>
        <dbReference type="ARBA" id="ARBA00022915"/>
    </source>
</evidence>
<keyword evidence="9 15" id="KW-0547">Nucleotide-binding</keyword>
<comment type="similarity">
    <text evidence="5 16">Belongs to the aspartokinase family.</text>
</comment>
<keyword evidence="17" id="KW-0028">Amino-acid biosynthesis</keyword>
<evidence type="ECO:0000256" key="10">
    <source>
        <dbReference type="ARBA" id="ARBA00022777"/>
    </source>
</evidence>
<evidence type="ECO:0000256" key="16">
    <source>
        <dbReference type="RuleBase" id="RU003448"/>
    </source>
</evidence>
<dbReference type="GO" id="GO:0005829">
    <property type="term" value="C:cytosol"/>
    <property type="evidence" value="ECO:0007669"/>
    <property type="project" value="TreeGrafter"/>
</dbReference>
<keyword evidence="12" id="KW-0220">Diaminopimelate biosynthesis</keyword>
<feature type="domain" description="Aspartate/glutamate/uridylate kinase" evidence="18">
    <location>
        <begin position="5"/>
        <end position="217"/>
    </location>
</feature>
<name>A0A0N9I4V8_9PSEU</name>
<sequence>MARPELVRGVAEDLATLARGGKRVVVVVSAMGDTTDRLVALAGQFAERPRGRELDQMMATGEQVSAAALALAVAEHGVDAVSLSGDQAGITVAGPPGAGVIVRIDPSRITELLRGGQVVVIAGFQGRDERGEVRTLGRGGSDTTAVALAAALASHACEICTDVDGVRTADPRVEPSARPIPAIPYQTMAELSYYGARVLHPRSVRLAERKGVPVRVLHSARPGPATHLDDGDPMEQGHEVYGIAHETGIRLVRLTGSMLPPGETLRALAGLVSHGLRLDTLTSPVAGDLCFTVRGTAPLTDLLPGVARHLGAQWTVQDDLGSVSVIGTALLDEPTCLAELLHVMGALDVGVPAIITSPSRLTAVVPADRVDDAVRALHRTFGLDTPGARL</sequence>
<evidence type="ECO:0000256" key="6">
    <source>
        <dbReference type="ARBA" id="ARBA00013059"/>
    </source>
</evidence>
<keyword evidence="10 16" id="KW-0418">Kinase</keyword>
<dbReference type="InterPro" id="IPR001341">
    <property type="entry name" value="Asp_kinase"/>
</dbReference>
<keyword evidence="20" id="KW-1185">Reference proteome</keyword>
<dbReference type="KEGG" id="kphy:AOZ06_26650"/>
<dbReference type="STRING" id="860235.AOZ06_26650"/>
<keyword evidence="8 16" id="KW-0808">Transferase</keyword>
<reference evidence="19 20" key="1">
    <citation type="submission" date="2015-07" db="EMBL/GenBank/DDBJ databases">
        <title>Genome sequencing of Kibdelosporangium phytohabitans.</title>
        <authorList>
            <person name="Qin S."/>
            <person name="Xing K."/>
        </authorList>
    </citation>
    <scope>NUCLEOTIDE SEQUENCE [LARGE SCALE GENOMIC DNA]</scope>
    <source>
        <strain evidence="19 20">KLBMP1111</strain>
    </source>
</reference>
<dbReference type="GO" id="GO:0005524">
    <property type="term" value="F:ATP binding"/>
    <property type="evidence" value="ECO:0007669"/>
    <property type="project" value="UniProtKB-KW"/>
</dbReference>
<evidence type="ECO:0000256" key="5">
    <source>
        <dbReference type="ARBA" id="ARBA00010122"/>
    </source>
</evidence>
<feature type="binding site" evidence="15">
    <location>
        <position position="172"/>
    </location>
    <ligand>
        <name>ATP</name>
        <dbReference type="ChEBI" id="CHEBI:30616"/>
    </ligand>
</feature>
<dbReference type="NCBIfam" id="TIGR00657">
    <property type="entry name" value="asp_kinases"/>
    <property type="match status" value="1"/>
</dbReference>
<dbReference type="PIRSF" id="PIRSF000726">
    <property type="entry name" value="Asp_kin"/>
    <property type="match status" value="1"/>
</dbReference>
<dbReference type="GO" id="GO:0009090">
    <property type="term" value="P:homoserine biosynthetic process"/>
    <property type="evidence" value="ECO:0007669"/>
    <property type="project" value="TreeGrafter"/>
</dbReference>
<comment type="pathway">
    <text evidence="2 17">Amino-acid biosynthesis; L-lysine biosynthesis via DAP pathway; (S)-tetrahydrodipicolinate from L-aspartate: step 1/4.</text>
</comment>
<dbReference type="GO" id="GO:0009089">
    <property type="term" value="P:lysine biosynthetic process via diaminopimelate"/>
    <property type="evidence" value="ECO:0007669"/>
    <property type="project" value="UniProtKB-UniPathway"/>
</dbReference>
<dbReference type="InterPro" id="IPR036393">
    <property type="entry name" value="AceGlu_kinase-like_sf"/>
</dbReference>
<comment type="catalytic activity">
    <reaction evidence="14 16">
        <text>L-aspartate + ATP = 4-phospho-L-aspartate + ADP</text>
        <dbReference type="Rhea" id="RHEA:23776"/>
        <dbReference type="ChEBI" id="CHEBI:29991"/>
        <dbReference type="ChEBI" id="CHEBI:30616"/>
        <dbReference type="ChEBI" id="CHEBI:57535"/>
        <dbReference type="ChEBI" id="CHEBI:456216"/>
        <dbReference type="EC" id="2.7.2.4"/>
    </reaction>
</comment>
<dbReference type="AlphaFoldDB" id="A0A0N9I4V8"/>
<accession>A0A0N9I4V8</accession>
<dbReference type="EC" id="2.7.2.4" evidence="6 16"/>
<evidence type="ECO:0000256" key="13">
    <source>
        <dbReference type="ARBA" id="ARBA00023154"/>
    </source>
</evidence>
<dbReference type="Gene3D" id="3.40.1160.10">
    <property type="entry name" value="Acetylglutamate kinase-like"/>
    <property type="match status" value="1"/>
</dbReference>
<comment type="pathway">
    <text evidence="4 17">Amino-acid biosynthesis; L-threonine biosynthesis; L-threonine from L-aspartate: step 1/5.</text>
</comment>
<evidence type="ECO:0000313" key="20">
    <source>
        <dbReference type="Proteomes" id="UP000063699"/>
    </source>
</evidence>
<keyword evidence="11 15" id="KW-0067">ATP-binding</keyword>